<dbReference type="InterPro" id="IPR052173">
    <property type="entry name" value="Beta-lactam_resp_regulator"/>
</dbReference>
<accession>A0ABY4YIB0</accession>
<dbReference type="PANTHER" id="PTHR34978:SF3">
    <property type="entry name" value="SLR0241 PROTEIN"/>
    <property type="match status" value="1"/>
</dbReference>
<dbReference type="Pfam" id="PF01435">
    <property type="entry name" value="Peptidase_M48"/>
    <property type="match status" value="1"/>
</dbReference>
<keyword evidence="2" id="KW-0479">Metal-binding</keyword>
<keyword evidence="7" id="KW-0812">Transmembrane</keyword>
<reference evidence="9" key="1">
    <citation type="submission" date="2022-06" db="EMBL/GenBank/DDBJ databases">
        <title>Ornithinimicrobium JY.X270.</title>
        <authorList>
            <person name="Huang Y."/>
        </authorList>
    </citation>
    <scope>NUCLEOTIDE SEQUENCE</scope>
    <source>
        <strain evidence="9">JY.X270</strain>
    </source>
</reference>
<keyword evidence="7" id="KW-1133">Transmembrane helix</keyword>
<keyword evidence="4 6" id="KW-0862">Zinc</keyword>
<evidence type="ECO:0000256" key="4">
    <source>
        <dbReference type="ARBA" id="ARBA00022833"/>
    </source>
</evidence>
<evidence type="ECO:0000256" key="3">
    <source>
        <dbReference type="ARBA" id="ARBA00022801"/>
    </source>
</evidence>
<sequence length="298" mass="31666">MASALPVLALALTALLCVAVVPHLLPRWHWLRRTPGPALALWQVVSVAGVLAALMTAPAAAIALATDGGTVPTFFSGTTRVSIAVVVATVMTGGMTLLLLRSGHRIGSDLRANRRSQRDLVDLVANRRDGSLRVVDHPGRSAYCVPGLRSRVVLTQETITALSADELQAVLAHEGAHAMARHDLMLEFFTVLHRAAPRSLRSAGAMQEVQLLIELLADRRAVRRVGADPLGRALVAMTGSSHPPAALGSSGTASELVIRVRALPHHERRAHPLVVPVLMAVAVVGATPWVLLAWAFWA</sequence>
<evidence type="ECO:0000256" key="7">
    <source>
        <dbReference type="SAM" id="Phobius"/>
    </source>
</evidence>
<evidence type="ECO:0000256" key="1">
    <source>
        <dbReference type="ARBA" id="ARBA00022670"/>
    </source>
</evidence>
<name>A0ABY4YIB0_9MICO</name>
<keyword evidence="7" id="KW-0472">Membrane</keyword>
<dbReference type="InterPro" id="IPR001915">
    <property type="entry name" value="Peptidase_M48"/>
</dbReference>
<evidence type="ECO:0000259" key="8">
    <source>
        <dbReference type="Pfam" id="PF01435"/>
    </source>
</evidence>
<dbReference type="PANTHER" id="PTHR34978">
    <property type="entry name" value="POSSIBLE SENSOR-TRANSDUCER PROTEIN BLAR"/>
    <property type="match status" value="1"/>
</dbReference>
<protein>
    <submittedName>
        <fullName evidence="9">M56 family metallopeptidase</fullName>
    </submittedName>
</protein>
<evidence type="ECO:0000256" key="6">
    <source>
        <dbReference type="RuleBase" id="RU003983"/>
    </source>
</evidence>
<comment type="cofactor">
    <cofactor evidence="6">
        <name>Zn(2+)</name>
        <dbReference type="ChEBI" id="CHEBI:29105"/>
    </cofactor>
    <text evidence="6">Binds 1 zinc ion per subunit.</text>
</comment>
<feature type="transmembrane region" description="Helical" evidence="7">
    <location>
        <begin position="38"/>
        <end position="61"/>
    </location>
</feature>
<dbReference type="EMBL" id="CP099490">
    <property type="protein sequence ID" value="USQ76501.1"/>
    <property type="molecule type" value="Genomic_DNA"/>
</dbReference>
<evidence type="ECO:0000313" key="9">
    <source>
        <dbReference type="EMBL" id="USQ76501.1"/>
    </source>
</evidence>
<keyword evidence="3 6" id="KW-0378">Hydrolase</keyword>
<feature type="transmembrane region" description="Helical" evidence="7">
    <location>
        <begin position="273"/>
        <end position="297"/>
    </location>
</feature>
<evidence type="ECO:0000256" key="5">
    <source>
        <dbReference type="ARBA" id="ARBA00023049"/>
    </source>
</evidence>
<dbReference type="Gene3D" id="3.30.2010.10">
    <property type="entry name" value="Metalloproteases ('zincins'), catalytic domain"/>
    <property type="match status" value="1"/>
</dbReference>
<comment type="similarity">
    <text evidence="6">Belongs to the peptidase M48 family.</text>
</comment>
<keyword evidence="1 6" id="KW-0645">Protease</keyword>
<dbReference type="Proteomes" id="UP001056535">
    <property type="component" value="Chromosome"/>
</dbReference>
<organism evidence="9 10">
    <name type="scientific">Ornithinimicrobium cryptoxanthini</name>
    <dbReference type="NCBI Taxonomy" id="2934161"/>
    <lineage>
        <taxon>Bacteria</taxon>
        <taxon>Bacillati</taxon>
        <taxon>Actinomycetota</taxon>
        <taxon>Actinomycetes</taxon>
        <taxon>Micrococcales</taxon>
        <taxon>Ornithinimicrobiaceae</taxon>
        <taxon>Ornithinimicrobium</taxon>
    </lineage>
</organism>
<feature type="transmembrane region" description="Helical" evidence="7">
    <location>
        <begin position="81"/>
        <end position="100"/>
    </location>
</feature>
<dbReference type="RefSeq" id="WP_252621205.1">
    <property type="nucleotide sequence ID" value="NZ_CP099490.1"/>
</dbReference>
<feature type="domain" description="Peptidase M48" evidence="8">
    <location>
        <begin position="134"/>
        <end position="186"/>
    </location>
</feature>
<keyword evidence="5 6" id="KW-0482">Metalloprotease</keyword>
<evidence type="ECO:0000313" key="10">
    <source>
        <dbReference type="Proteomes" id="UP001056535"/>
    </source>
</evidence>
<proteinExistence type="inferred from homology"/>
<keyword evidence="10" id="KW-1185">Reference proteome</keyword>
<evidence type="ECO:0000256" key="2">
    <source>
        <dbReference type="ARBA" id="ARBA00022723"/>
    </source>
</evidence>
<gene>
    <name evidence="9" type="ORF">NF557_00770</name>
</gene>
<dbReference type="CDD" id="cd07326">
    <property type="entry name" value="M56_BlaR1_MecR1_like"/>
    <property type="match status" value="1"/>
</dbReference>
<feature type="transmembrane region" description="Helical" evidence="7">
    <location>
        <begin position="6"/>
        <end position="26"/>
    </location>
</feature>